<dbReference type="VEuPathDB" id="FungiDB:TSTA_057930"/>
<keyword evidence="3" id="KW-1185">Reference proteome</keyword>
<name>B8MRX0_TALSN</name>
<dbReference type="PhylomeDB" id="B8MRX0"/>
<dbReference type="AlphaFoldDB" id="B8MRX0"/>
<dbReference type="GeneID" id="8108929"/>
<evidence type="ECO:0000313" key="3">
    <source>
        <dbReference type="Proteomes" id="UP000001745"/>
    </source>
</evidence>
<accession>B8MRX0</accession>
<feature type="compositionally biased region" description="Basic and acidic residues" evidence="1">
    <location>
        <begin position="42"/>
        <end position="57"/>
    </location>
</feature>
<feature type="compositionally biased region" description="Acidic residues" evidence="1">
    <location>
        <begin position="32"/>
        <end position="41"/>
    </location>
</feature>
<feature type="region of interest" description="Disordered" evidence="1">
    <location>
        <begin position="28"/>
        <end position="57"/>
    </location>
</feature>
<gene>
    <name evidence="2" type="ORF">TSTA_057930</name>
</gene>
<dbReference type="RefSeq" id="XP_002487415.1">
    <property type="nucleotide sequence ID" value="XM_002487370.1"/>
</dbReference>
<dbReference type="EMBL" id="EQ962659">
    <property type="protein sequence ID" value="EED13304.1"/>
    <property type="molecule type" value="Genomic_DNA"/>
</dbReference>
<protein>
    <submittedName>
        <fullName evidence="2">Uncharacterized protein</fullName>
    </submittedName>
</protein>
<organism evidence="2 3">
    <name type="scientific">Talaromyces stipitatus (strain ATCC 10500 / CBS 375.48 / QM 6759 / NRRL 1006)</name>
    <name type="common">Penicillium stipitatum</name>
    <dbReference type="NCBI Taxonomy" id="441959"/>
    <lineage>
        <taxon>Eukaryota</taxon>
        <taxon>Fungi</taxon>
        <taxon>Dikarya</taxon>
        <taxon>Ascomycota</taxon>
        <taxon>Pezizomycotina</taxon>
        <taxon>Eurotiomycetes</taxon>
        <taxon>Eurotiomycetidae</taxon>
        <taxon>Eurotiales</taxon>
        <taxon>Trichocomaceae</taxon>
        <taxon>Talaromyces</taxon>
        <taxon>Talaromyces sect. Talaromyces</taxon>
    </lineage>
</organism>
<dbReference type="OrthoDB" id="3544487at2759"/>
<evidence type="ECO:0000313" key="2">
    <source>
        <dbReference type="EMBL" id="EED13304.1"/>
    </source>
</evidence>
<dbReference type="InParanoid" id="B8MRX0"/>
<evidence type="ECO:0000256" key="1">
    <source>
        <dbReference type="SAM" id="MobiDB-lite"/>
    </source>
</evidence>
<dbReference type="HOGENOM" id="CLU_1653313_0_0_1"/>
<dbReference type="Proteomes" id="UP000001745">
    <property type="component" value="Unassembled WGS sequence"/>
</dbReference>
<proteinExistence type="predicted"/>
<dbReference type="STRING" id="441959.B8MRX0"/>
<reference evidence="3" key="1">
    <citation type="journal article" date="2015" name="Genome Announc.">
        <title>Genome sequence of the AIDS-associated pathogen Penicillium marneffei (ATCC18224) and its near taxonomic relative Talaromyces stipitatus (ATCC10500).</title>
        <authorList>
            <person name="Nierman W.C."/>
            <person name="Fedorova-Abrams N.D."/>
            <person name="Andrianopoulos A."/>
        </authorList>
    </citation>
    <scope>NUCLEOTIDE SEQUENCE [LARGE SCALE GENOMIC DNA]</scope>
    <source>
        <strain evidence="3">ATCC 10500 / CBS 375.48 / QM 6759 / NRRL 1006</strain>
    </source>
</reference>
<sequence>MEQALLPSFKKTRNRLYDDVFSNVDAAHETDLTSDDDDDNENENKNDNDNDNDVNHAQDHSDLADLFADNEHPPEYYIDQLENFDETIYNQEDYSTGTQRMRDRVEGCWNGFCLHTQRDPVESYLTLSAKVLGTFLEWVLNLRRGKGGRWLRGIKSKSSL</sequence>